<gene>
    <name evidence="1" type="ORF">F0562_010711</name>
</gene>
<reference evidence="1 2" key="1">
    <citation type="submission" date="2019-09" db="EMBL/GenBank/DDBJ databases">
        <title>A chromosome-level genome assembly of the Chinese tupelo Nyssa sinensis.</title>
        <authorList>
            <person name="Yang X."/>
            <person name="Kang M."/>
            <person name="Yang Y."/>
            <person name="Xiong H."/>
            <person name="Wang M."/>
            <person name="Zhang Z."/>
            <person name="Wang Z."/>
            <person name="Wu H."/>
            <person name="Ma T."/>
            <person name="Liu J."/>
            <person name="Xi Z."/>
        </authorList>
    </citation>
    <scope>NUCLEOTIDE SEQUENCE [LARGE SCALE GENOMIC DNA]</scope>
    <source>
        <strain evidence="1">J267</strain>
        <tissue evidence="1">Leaf</tissue>
    </source>
</reference>
<accession>A0A5J5A2R5</accession>
<dbReference type="Proteomes" id="UP000325577">
    <property type="component" value="Linkage Group LG4"/>
</dbReference>
<evidence type="ECO:0000313" key="2">
    <source>
        <dbReference type="Proteomes" id="UP000325577"/>
    </source>
</evidence>
<protein>
    <submittedName>
        <fullName evidence="1">Uncharacterized protein</fullName>
    </submittedName>
</protein>
<keyword evidence="2" id="KW-1185">Reference proteome</keyword>
<dbReference type="AlphaFoldDB" id="A0A5J5A2R5"/>
<sequence>MAVAVAAKQQQRCAGAAIVLRYAVMCGVCGSIWRSRFDKGNGRAVQQICLCSGCRNEIGEPGGIWEKQVGLCVLFMLVGLVQNGVDELRQ</sequence>
<proteinExistence type="predicted"/>
<dbReference type="EMBL" id="CM018047">
    <property type="protein sequence ID" value="KAA8524288.1"/>
    <property type="molecule type" value="Genomic_DNA"/>
</dbReference>
<evidence type="ECO:0000313" key="1">
    <source>
        <dbReference type="EMBL" id="KAA8524288.1"/>
    </source>
</evidence>
<name>A0A5J5A2R5_9ASTE</name>
<organism evidence="1 2">
    <name type="scientific">Nyssa sinensis</name>
    <dbReference type="NCBI Taxonomy" id="561372"/>
    <lineage>
        <taxon>Eukaryota</taxon>
        <taxon>Viridiplantae</taxon>
        <taxon>Streptophyta</taxon>
        <taxon>Embryophyta</taxon>
        <taxon>Tracheophyta</taxon>
        <taxon>Spermatophyta</taxon>
        <taxon>Magnoliopsida</taxon>
        <taxon>eudicotyledons</taxon>
        <taxon>Gunneridae</taxon>
        <taxon>Pentapetalae</taxon>
        <taxon>asterids</taxon>
        <taxon>Cornales</taxon>
        <taxon>Nyssaceae</taxon>
        <taxon>Nyssa</taxon>
    </lineage>
</organism>